<gene>
    <name evidence="1" type="ORF">FPD46_05240</name>
</gene>
<dbReference type="AlphaFoldDB" id="A0A5C7DRC3"/>
<evidence type="ECO:0000313" key="2">
    <source>
        <dbReference type="Proteomes" id="UP000321310"/>
    </source>
</evidence>
<organism evidence="1 2">
    <name type="scientific">Campylobacter peloridis</name>
    <dbReference type="NCBI Taxonomy" id="488546"/>
    <lineage>
        <taxon>Bacteria</taxon>
        <taxon>Pseudomonadati</taxon>
        <taxon>Campylobacterota</taxon>
        <taxon>Epsilonproteobacteria</taxon>
        <taxon>Campylobacterales</taxon>
        <taxon>Campylobacteraceae</taxon>
        <taxon>Campylobacter</taxon>
    </lineage>
</organism>
<sequence length="249" mass="29588">MNNFFDNLYGKEFIFAPQCYKTCNGGCCHNIHAQYFKFNKSSAVILPMLEIEYLSLKKAGNTYLDNGKVNTFTLKNGKKINAYFAKCDLNGLCNPHTLRPLICKLYPYYPQVDYDGNFLGVKPCALFDIFYKDAQKHYCTITHRKNDEFLKEFEQTTQILRKEPIMIFVFKALEVVEEILKQYTYNHYGKVVYLEELTHEEKFDFFAFQEINSMTMQAYRNDKFINAIQEIYDNLENKYQEKFTQYFND</sequence>
<reference evidence="1 2" key="1">
    <citation type="submission" date="2019-07" db="EMBL/GenBank/DDBJ databases">
        <title>Rapid identification of Enteric Bacteria from Whole Genome Sequences (WGS) using Average Nucleotide Identity (ANI).</title>
        <authorList>
            <person name="Lane C."/>
        </authorList>
    </citation>
    <scope>NUCLEOTIDE SEQUENCE [LARGE SCALE GENOMIC DNA]</scope>
    <source>
        <strain evidence="1 2">2016D-0250</strain>
    </source>
</reference>
<proteinExistence type="predicted"/>
<dbReference type="EMBL" id="VOWB01000047">
    <property type="protein sequence ID" value="TXE81693.1"/>
    <property type="molecule type" value="Genomic_DNA"/>
</dbReference>
<protein>
    <submittedName>
        <fullName evidence="1">Uncharacterized protein</fullName>
    </submittedName>
</protein>
<comment type="caution">
    <text evidence="1">The sequence shown here is derived from an EMBL/GenBank/DDBJ whole genome shotgun (WGS) entry which is preliminary data.</text>
</comment>
<dbReference type="RefSeq" id="WP_147575633.1">
    <property type="nucleotide sequence ID" value="NZ_VOWB01000047.1"/>
</dbReference>
<dbReference type="Proteomes" id="UP000321310">
    <property type="component" value="Unassembled WGS sequence"/>
</dbReference>
<evidence type="ECO:0000313" key="1">
    <source>
        <dbReference type="EMBL" id="TXE81693.1"/>
    </source>
</evidence>
<accession>A0A5C7DRC3</accession>
<name>A0A5C7DRC3_9BACT</name>